<gene>
    <name evidence="3" type="ORF">H9K75_03075</name>
</gene>
<organism evidence="3 4">
    <name type="scientific">Diaphorobacter aerolatus</name>
    <dbReference type="NCBI Taxonomy" id="1288495"/>
    <lineage>
        <taxon>Bacteria</taxon>
        <taxon>Pseudomonadati</taxon>
        <taxon>Pseudomonadota</taxon>
        <taxon>Betaproteobacteria</taxon>
        <taxon>Burkholderiales</taxon>
        <taxon>Comamonadaceae</taxon>
        <taxon>Diaphorobacter</taxon>
    </lineage>
</organism>
<reference evidence="3 4" key="1">
    <citation type="submission" date="2020-08" db="EMBL/GenBank/DDBJ databases">
        <title>Genome sequence of Diaphorobacter aerolatus KACC 16536T.</title>
        <authorList>
            <person name="Hyun D.-W."/>
            <person name="Bae J.-W."/>
        </authorList>
    </citation>
    <scope>NUCLEOTIDE SEQUENCE [LARGE SCALE GENOMIC DNA]</scope>
    <source>
        <strain evidence="3 4">KACC 16536</strain>
    </source>
</reference>
<keyword evidence="1" id="KW-0472">Membrane</keyword>
<dbReference type="Pfam" id="PF18203">
    <property type="entry name" value="IPTL-CTERM"/>
    <property type="match status" value="1"/>
</dbReference>
<dbReference type="AlphaFoldDB" id="A0A7H0GLH0"/>
<keyword evidence="1" id="KW-1133">Transmembrane helix</keyword>
<protein>
    <submittedName>
        <fullName evidence="3">IPTL-CTERM sorting domain-containing protein</fullName>
    </submittedName>
</protein>
<dbReference type="NCBIfam" id="NF041766">
    <property type="entry name" value="choice_anch_U"/>
    <property type="match status" value="1"/>
</dbReference>
<dbReference type="Proteomes" id="UP000516028">
    <property type="component" value="Chromosome"/>
</dbReference>
<keyword evidence="4" id="KW-1185">Reference proteome</keyword>
<dbReference type="EMBL" id="CP060783">
    <property type="protein sequence ID" value="QNP49136.1"/>
    <property type="molecule type" value="Genomic_DNA"/>
</dbReference>
<sequence length="145" mass="14820">MSFPHGLFDFVLEGGTPGSAAEVHVTYPATLPSGAVYWKYGPTPSGLGCSSASECAAPHWYAFPGANIVGNTVRLTIVDGGPGDDDLSANGVIIDAGGPGVVGTVDAPGAVAVPTLSQWALFIMMLALAFSAVRVLRGRRSTERS</sequence>
<dbReference type="InterPro" id="IPR053784">
    <property type="entry name" value="Choice_anch_U_dom"/>
</dbReference>
<feature type="transmembrane region" description="Helical" evidence="1">
    <location>
        <begin position="116"/>
        <end position="136"/>
    </location>
</feature>
<keyword evidence="1" id="KW-0812">Transmembrane</keyword>
<dbReference type="NCBIfam" id="TIGR04174">
    <property type="entry name" value="IPTL_CTERM"/>
    <property type="match status" value="1"/>
</dbReference>
<proteinExistence type="predicted"/>
<feature type="domain" description="IPTL-CTERM protein sorting" evidence="2">
    <location>
        <begin position="112"/>
        <end position="140"/>
    </location>
</feature>
<name>A0A7H0GLH0_9BURK</name>
<dbReference type="KEGG" id="daer:H9K75_03075"/>
<dbReference type="InterPro" id="IPR026442">
    <property type="entry name" value="IPTL_CTERM"/>
</dbReference>
<evidence type="ECO:0000313" key="4">
    <source>
        <dbReference type="Proteomes" id="UP000516028"/>
    </source>
</evidence>
<evidence type="ECO:0000256" key="1">
    <source>
        <dbReference type="SAM" id="Phobius"/>
    </source>
</evidence>
<dbReference type="RefSeq" id="WP_187724728.1">
    <property type="nucleotide sequence ID" value="NZ_CP060783.1"/>
</dbReference>
<accession>A0A7H0GLH0</accession>
<evidence type="ECO:0000313" key="3">
    <source>
        <dbReference type="EMBL" id="QNP49136.1"/>
    </source>
</evidence>
<evidence type="ECO:0000259" key="2">
    <source>
        <dbReference type="Pfam" id="PF18203"/>
    </source>
</evidence>